<dbReference type="InterPro" id="IPR012337">
    <property type="entry name" value="RNaseH-like_sf"/>
</dbReference>
<dbReference type="Proteomes" id="UP001201020">
    <property type="component" value="Chromosome"/>
</dbReference>
<name>A0A9Y1BL78_9ARCH</name>
<accession>A0A9Y1BL78</accession>
<organism evidence="1">
    <name type="scientific">Candidatus Heimdallarchaeum aukensis</name>
    <dbReference type="NCBI Taxonomy" id="2876573"/>
    <lineage>
        <taxon>Archaea</taxon>
        <taxon>Promethearchaeati</taxon>
        <taxon>Candidatus Heimdallarchaeota</taxon>
        <taxon>Candidatus Heimdallarchaeia (ex Rinke et al. 2021) (nom. nud.)</taxon>
        <taxon>Candidatus Heimdallarchaeales</taxon>
        <taxon>Candidatus Heimdallarchaeaceae</taxon>
        <taxon>Candidatus Heimdallarchaeum</taxon>
    </lineage>
</organism>
<dbReference type="GO" id="GO:0003676">
    <property type="term" value="F:nucleic acid binding"/>
    <property type="evidence" value="ECO:0007669"/>
    <property type="project" value="InterPro"/>
</dbReference>
<dbReference type="EMBL" id="CP084166">
    <property type="protein sequence ID" value="UJG40309.1"/>
    <property type="molecule type" value="Genomic_DNA"/>
</dbReference>
<proteinExistence type="predicted"/>
<protein>
    <recommendedName>
        <fullName evidence="2">DDE domain-containing protein</fullName>
    </recommendedName>
</protein>
<dbReference type="InterPro" id="IPR036397">
    <property type="entry name" value="RNaseH_sf"/>
</dbReference>
<dbReference type="Gene3D" id="3.30.420.10">
    <property type="entry name" value="Ribonuclease H-like superfamily/Ribonuclease H"/>
    <property type="match status" value="1"/>
</dbReference>
<reference evidence="1" key="1">
    <citation type="journal article" date="2022" name="Nat. Microbiol.">
        <title>Unique mobile elements and scalable gene flow at the prokaryote-eukaryote boundary revealed by circularized Asgard archaea genomes.</title>
        <authorList>
            <person name="Wu F."/>
            <person name="Speth D.R."/>
            <person name="Philosof A."/>
            <person name="Cremiere A."/>
            <person name="Narayanan A."/>
            <person name="Barco R.A."/>
            <person name="Connon S.A."/>
            <person name="Amend J.P."/>
            <person name="Antoshechkin I.A."/>
            <person name="Orphan V.J."/>
        </authorList>
    </citation>
    <scope>NUCLEOTIDE SEQUENCE</scope>
    <source>
        <strain evidence="1">PM71</strain>
    </source>
</reference>
<evidence type="ECO:0008006" key="2">
    <source>
        <dbReference type="Google" id="ProtNLM"/>
    </source>
</evidence>
<dbReference type="AlphaFoldDB" id="A0A9Y1BL78"/>
<sequence length="232" mass="27323">MKTQKLSTLFKRCRVPKKIIIKAIYEYIGSKNGLRTVAWKNGLTHQTLWYWVKKFRLFRESLHRVVAERGGIPEIIVVDETEIRTSQGSIYLWFALDPYNKTLLGFSITKGRSNLECLLTFRYWFKCWGFKPRIVVTDAGVWYPVLLRLGIKISVIKGGLRSYIERFNATLKSYRWFHSILHCTCPIRAVYGSTHLSGFLTLFMLHYNFVRPHQSLGHPPLSSFLPRRWYKN</sequence>
<gene>
    <name evidence="1" type="ORF">K9W45_10765</name>
</gene>
<evidence type="ECO:0000313" key="1">
    <source>
        <dbReference type="EMBL" id="UJG40309.1"/>
    </source>
</evidence>
<dbReference type="SUPFAM" id="SSF53098">
    <property type="entry name" value="Ribonuclease H-like"/>
    <property type="match status" value="1"/>
</dbReference>